<keyword evidence="3" id="KW-1185">Reference proteome</keyword>
<feature type="region of interest" description="Disordered" evidence="1">
    <location>
        <begin position="130"/>
        <end position="184"/>
    </location>
</feature>
<organism evidence="2 3">
    <name type="scientific">Orchesella dallaii</name>
    <dbReference type="NCBI Taxonomy" id="48710"/>
    <lineage>
        <taxon>Eukaryota</taxon>
        <taxon>Metazoa</taxon>
        <taxon>Ecdysozoa</taxon>
        <taxon>Arthropoda</taxon>
        <taxon>Hexapoda</taxon>
        <taxon>Collembola</taxon>
        <taxon>Entomobryomorpha</taxon>
        <taxon>Entomobryoidea</taxon>
        <taxon>Orchesellidae</taxon>
        <taxon>Orchesellinae</taxon>
        <taxon>Orchesella</taxon>
    </lineage>
</organism>
<proteinExistence type="predicted"/>
<feature type="compositionally biased region" description="Polar residues" evidence="1">
    <location>
        <begin position="671"/>
        <end position="683"/>
    </location>
</feature>
<evidence type="ECO:0000313" key="3">
    <source>
        <dbReference type="Proteomes" id="UP001642540"/>
    </source>
</evidence>
<sequence length="690" mass="74711">MISVKRDASFQFLVITIILVGNVVQVAHGINIPFFGPLMSSSKPAPATQRLEEQKEARIINADHGQVGGIASNIAGGNTGPTPWVSGTRDQYIRDQLVVLHPDSNLNRELWWESGYLNPEYNGNARVVPIKPRNHPTTKNPAHVRKVYRKSKQQPPVTKGLETNIETPGEHLDLSSNSNVAPQSTHYHQELPPLLFRDESGQLLTTGGGPNSPSPYSNSFFPQAYPGFGFLGDGSQPLLFRDDINSAPEGPKSSDSNVAPQQVYQNYGGHGDAMPPLLYRDGGSIMNTDAGESSSSLFSMQDPVFHRMIPPYYPFRPRATSQTLPPEAIIQFLKSPEQELNPMTRPQIKLPFPLRHDCSSGGSGGNKPLQFVVLPIVEPVAPLKPVLPPKPFLTSQYGQFPYIPPFNLFNKYPLGSQSNIGDNVQSSGGGSGQFVPFLNRPAPPLPFVFVQSLPLELIGQNMEMDVLHASSASSDNKVEKPPTAPPSKPNSENKPQSTRPLPLIVIEKVKNPGAPPPLMPSSLLAPPGVSPAAAVEITKQSVQKDKASPPVSTISVVQPIGAPGSQHAEELNKAIEKLVPVAAAVLENVEKQQKEEKENRENKNVKPVNSIKDGVKVSAPLKVPEKNVNPVIPGTPTRTEQEKTPLRPPLRPDVNEARISTGKVVHKKPDSSSSEEVGSTTISEVEVTEA</sequence>
<feature type="compositionally biased region" description="Basic residues" evidence="1">
    <location>
        <begin position="132"/>
        <end position="152"/>
    </location>
</feature>
<dbReference type="EMBL" id="CAXLJM020000022">
    <property type="protein sequence ID" value="CAL8088087.1"/>
    <property type="molecule type" value="Genomic_DNA"/>
</dbReference>
<dbReference type="Proteomes" id="UP001642540">
    <property type="component" value="Unassembled WGS sequence"/>
</dbReference>
<name>A0ABP1Q3K0_9HEXA</name>
<feature type="region of interest" description="Disordered" evidence="1">
    <location>
        <begin position="470"/>
        <end position="499"/>
    </location>
</feature>
<feature type="compositionally biased region" description="Basic and acidic residues" evidence="1">
    <location>
        <begin position="590"/>
        <end position="604"/>
    </location>
</feature>
<protein>
    <submittedName>
        <fullName evidence="2">Uncharacterized protein</fullName>
    </submittedName>
</protein>
<evidence type="ECO:0000256" key="1">
    <source>
        <dbReference type="SAM" id="MobiDB-lite"/>
    </source>
</evidence>
<feature type="compositionally biased region" description="Polar residues" evidence="1">
    <location>
        <begin position="489"/>
        <end position="499"/>
    </location>
</feature>
<feature type="compositionally biased region" description="Polar residues" evidence="1">
    <location>
        <begin position="174"/>
        <end position="184"/>
    </location>
</feature>
<feature type="region of interest" description="Disordered" evidence="1">
    <location>
        <begin position="239"/>
        <end position="272"/>
    </location>
</feature>
<gene>
    <name evidence="2" type="ORF">ODALV1_LOCUS6943</name>
</gene>
<evidence type="ECO:0000313" key="2">
    <source>
        <dbReference type="EMBL" id="CAL8088087.1"/>
    </source>
</evidence>
<accession>A0ABP1Q3K0</accession>
<feature type="compositionally biased region" description="Polar residues" evidence="1">
    <location>
        <begin position="253"/>
        <end position="265"/>
    </location>
</feature>
<comment type="caution">
    <text evidence="2">The sequence shown here is derived from an EMBL/GenBank/DDBJ whole genome shotgun (WGS) entry which is preliminary data.</text>
</comment>
<feature type="region of interest" description="Disordered" evidence="1">
    <location>
        <begin position="590"/>
        <end position="690"/>
    </location>
</feature>
<reference evidence="2 3" key="1">
    <citation type="submission" date="2024-08" db="EMBL/GenBank/DDBJ databases">
        <authorList>
            <person name="Cucini C."/>
            <person name="Frati F."/>
        </authorList>
    </citation>
    <scope>NUCLEOTIDE SEQUENCE [LARGE SCALE GENOMIC DNA]</scope>
</reference>